<accession>A0ABY4C180</accession>
<feature type="transmembrane region" description="Helical" evidence="3">
    <location>
        <begin position="1109"/>
        <end position="1130"/>
    </location>
</feature>
<dbReference type="Pfam" id="PF01734">
    <property type="entry name" value="Patatin"/>
    <property type="match status" value="1"/>
</dbReference>
<feature type="compositionally biased region" description="Low complexity" evidence="2">
    <location>
        <begin position="297"/>
        <end position="310"/>
    </location>
</feature>
<feature type="transmembrane region" description="Helical" evidence="3">
    <location>
        <begin position="1150"/>
        <end position="1171"/>
    </location>
</feature>
<evidence type="ECO:0000256" key="2">
    <source>
        <dbReference type="SAM" id="MobiDB-lite"/>
    </source>
</evidence>
<dbReference type="InterPro" id="IPR024282">
    <property type="entry name" value="DUF3376"/>
</dbReference>
<feature type="transmembrane region" description="Helical" evidence="3">
    <location>
        <begin position="1191"/>
        <end position="1211"/>
    </location>
</feature>
<dbReference type="Gene3D" id="3.40.1090.10">
    <property type="entry name" value="Cytosolic phospholipase A2 catalytic domain"/>
    <property type="match status" value="1"/>
</dbReference>
<dbReference type="SUPFAM" id="SSF52151">
    <property type="entry name" value="FabD/lysophospholipase-like"/>
    <property type="match status" value="1"/>
</dbReference>
<dbReference type="Proteomes" id="UP000832097">
    <property type="component" value="Chromosome"/>
</dbReference>
<feature type="compositionally biased region" description="Low complexity" evidence="2">
    <location>
        <begin position="867"/>
        <end position="885"/>
    </location>
</feature>
<dbReference type="InterPro" id="IPR002641">
    <property type="entry name" value="PNPLA_dom"/>
</dbReference>
<protein>
    <submittedName>
        <fullName evidence="6">DUF3376 domain-containing protein</fullName>
    </submittedName>
</protein>
<evidence type="ECO:0000259" key="4">
    <source>
        <dbReference type="Pfam" id="PF01734"/>
    </source>
</evidence>
<feature type="transmembrane region" description="Helical" evidence="3">
    <location>
        <begin position="1217"/>
        <end position="1235"/>
    </location>
</feature>
<evidence type="ECO:0000256" key="3">
    <source>
        <dbReference type="SAM" id="Phobius"/>
    </source>
</evidence>
<keyword evidence="1" id="KW-0443">Lipid metabolism</keyword>
<proteinExistence type="predicted"/>
<evidence type="ECO:0000256" key="1">
    <source>
        <dbReference type="ARBA" id="ARBA00023098"/>
    </source>
</evidence>
<sequence length="1258" mass="135138">MAAAASPRRERRRVRVVFLPPGRSIAQECAAIRARTGHEPLPSATRTLRIALAMRGGVSLAVWIGGVAAEVDLLRRIRLVDVGDETWAIVPCSRGAEPSPAIERRVAEYAALLDLAGYDRVEVDLLAGASAGGLNAVVYAVAQRAGMSLDGLLRTWSTVGGFWGLLNEPGERGILAIMRGEGYFRRRVRTALGDLYLARGGHDDLVAEHVSVELSTTVIDAQDEYEEDASDGRGHFHFVGSDRHHLDNLIPRRGAPDYPGKLADDLEQLWQLALAARSTSSLAGGFEPARIPSTEWPGPGDADLPGDPAAADPPPPEPGTVAERGDLRFAFAVHRARRGEPYRVIDGAVFDNVPIDRALRAAKLLPSGRLADRTLLFLDPEPDPPLGGPAPWDPGASRYFRAIGAMLSRSFRRESVAHEAAELGRFNGQRLVEDGRRLSGAALAAGAATTLEAVRERRRAYVRSLGAQVAEQLGDALAQPSLWQLHSPGRRRRAYPPIDRQSLGVLQRRAEAHWVDLADDAARCDATLAGPVALTDAANCVLAWARALETVPDAPGSRRGLVLASVRRAGYAALVDATGSRDALVEQVLLDRLRRLGPRDAPTVADADRWLSGWTATEHEIRTAPHWRALDSALTDLVHRSAEVEREASDRGEAPPEPWASSPWRAVHRVAGSLSAVDLAPLMNAGGVPPSLSQVTYWAIGVDEEPANPRAYTALLDDKFHTRLQTLLRTPRLSATRIADDLRTPEAVPLDRQTKLAGYGVGNFLGFLAAEWRVNDWWWGRLDGSAGLVRYLGRELPADEVADRVRRVQGTVLEQADEPRYREQSPFDGAVGGDAERQATTSSADASPARSARADAAAAREGRRARGASGAAEPDGAAPDPVAAPLSRTVAPDAPDDADRLRARMRAGTDTLWNLAPSYRFALASRALRQLDRAARPANRVVLVVMQLVLAVLRPVFVVLPTAADPARLAAVAGIVAAAAWLLTWTTFAPSALAVGVAWSVLGVVVVSLGIGVARGFARWAAVARALPDGDLRRQVSDARRHAIGPTLRYGLVALASLAPLWIALARVNLVMIVLCAGVTVVLVALSVRSTSAARRTTVRGRRIRSAGLLAVFALLGGVLPALQLAAAQWPAGVPDWVERVLQPPLASDLPILTVCAILAAFTLTVGWLPVRFGRAARTRSNGIDWMSLPLIASAYSLAAGLVVDLALSGLDPLPRTSVAVVVFILVWGNLVWWLPEARRRELPRGDGLVRTPLRSRR</sequence>
<feature type="transmembrane region" description="Helical" evidence="3">
    <location>
        <begin position="941"/>
        <end position="960"/>
    </location>
</feature>
<keyword evidence="7" id="KW-1185">Reference proteome</keyword>
<feature type="region of interest" description="Disordered" evidence="2">
    <location>
        <begin position="283"/>
        <end position="322"/>
    </location>
</feature>
<feature type="transmembrane region" description="Helical" evidence="3">
    <location>
        <begin position="1043"/>
        <end position="1064"/>
    </location>
</feature>
<keyword evidence="3" id="KW-1133">Transmembrane helix</keyword>
<feature type="transmembrane region" description="Helical" evidence="3">
    <location>
        <begin position="967"/>
        <end position="985"/>
    </location>
</feature>
<name>A0ABY4C180_9MICO</name>
<keyword evidence="3" id="KW-0472">Membrane</keyword>
<feature type="transmembrane region" description="Helical" evidence="3">
    <location>
        <begin position="997"/>
        <end position="1022"/>
    </location>
</feature>
<feature type="domain" description="PNPLA" evidence="4">
    <location>
        <begin position="116"/>
        <end position="358"/>
    </location>
</feature>
<dbReference type="Pfam" id="PF11856">
    <property type="entry name" value="DUF3376"/>
    <property type="match status" value="1"/>
</dbReference>
<feature type="domain" description="DUF3376" evidence="5">
    <location>
        <begin position="751"/>
        <end position="795"/>
    </location>
</feature>
<reference evidence="6 7" key="1">
    <citation type="submission" date="2022-03" db="EMBL/GenBank/DDBJ databases">
        <title>Mucilaginibacter sp. isolated from the gut of Protaetia brevitarsis seulensis larvae.</title>
        <authorList>
            <person name="Won M."/>
            <person name="Kim S.-J."/>
            <person name="Kwon S.-W."/>
        </authorList>
    </citation>
    <scope>NUCLEOTIDE SEQUENCE [LARGE SCALE GENOMIC DNA]</scope>
    <source>
        <strain evidence="6 7">CFWR-12</strain>
    </source>
</reference>
<gene>
    <name evidence="6" type="ORF">MTO99_10010</name>
</gene>
<keyword evidence="3" id="KW-0812">Transmembrane</keyword>
<evidence type="ECO:0000259" key="5">
    <source>
        <dbReference type="Pfam" id="PF11856"/>
    </source>
</evidence>
<evidence type="ECO:0000313" key="7">
    <source>
        <dbReference type="Proteomes" id="UP000832097"/>
    </source>
</evidence>
<evidence type="ECO:0000313" key="6">
    <source>
        <dbReference type="EMBL" id="UOE42535.1"/>
    </source>
</evidence>
<dbReference type="InterPro" id="IPR016035">
    <property type="entry name" value="Acyl_Trfase/lysoPLipase"/>
</dbReference>
<dbReference type="RefSeq" id="WP_243553479.1">
    <property type="nucleotide sequence ID" value="NZ_CP094528.1"/>
</dbReference>
<feature type="region of interest" description="Disordered" evidence="2">
    <location>
        <begin position="815"/>
        <end position="898"/>
    </location>
</feature>
<organism evidence="6 7">
    <name type="scientific">Agromyces larvae</name>
    <dbReference type="NCBI Taxonomy" id="2929802"/>
    <lineage>
        <taxon>Bacteria</taxon>
        <taxon>Bacillati</taxon>
        <taxon>Actinomycetota</taxon>
        <taxon>Actinomycetes</taxon>
        <taxon>Micrococcales</taxon>
        <taxon>Microbacteriaceae</taxon>
        <taxon>Agromyces</taxon>
    </lineage>
</organism>
<dbReference type="EMBL" id="CP094528">
    <property type="protein sequence ID" value="UOE42535.1"/>
    <property type="molecule type" value="Genomic_DNA"/>
</dbReference>
<feature type="compositionally biased region" description="Low complexity" evidence="2">
    <location>
        <begin position="839"/>
        <end position="857"/>
    </location>
</feature>
<feature type="transmembrane region" description="Helical" evidence="3">
    <location>
        <begin position="1070"/>
        <end position="1088"/>
    </location>
</feature>